<keyword evidence="4" id="KW-0007">Acetylation</keyword>
<accession>A0A1R2BUN0</accession>
<dbReference type="AlphaFoldDB" id="A0A1R2BUN0"/>
<evidence type="ECO:0000256" key="2">
    <source>
        <dbReference type="ARBA" id="ARBA00022723"/>
    </source>
</evidence>
<dbReference type="PANTHER" id="PTHR23048:SF0">
    <property type="entry name" value="CALMODULIN LIKE 3"/>
    <property type="match status" value="1"/>
</dbReference>
<name>A0A1R2BUN0_9CILI</name>
<reference evidence="6 7" key="1">
    <citation type="submission" date="2016-11" db="EMBL/GenBank/DDBJ databases">
        <title>The macronuclear genome of Stentor coeruleus: a giant cell with tiny introns.</title>
        <authorList>
            <person name="Slabodnick M."/>
            <person name="Ruby J.G."/>
            <person name="Reiff S.B."/>
            <person name="Swart E.C."/>
            <person name="Gosai S."/>
            <person name="Prabakaran S."/>
            <person name="Witkowska E."/>
            <person name="Larue G.E."/>
            <person name="Fisher S."/>
            <person name="Freeman R.M."/>
            <person name="Gunawardena J."/>
            <person name="Chu W."/>
            <person name="Stover N.A."/>
            <person name="Gregory B.D."/>
            <person name="Nowacki M."/>
            <person name="Derisi J."/>
            <person name="Roy S.W."/>
            <person name="Marshall W.F."/>
            <person name="Sood P."/>
        </authorList>
    </citation>
    <scope>NUCLEOTIDE SEQUENCE [LARGE SCALE GENOMIC DNA]</scope>
    <source>
        <strain evidence="6">WM001</strain>
    </source>
</reference>
<evidence type="ECO:0000313" key="7">
    <source>
        <dbReference type="Proteomes" id="UP000187209"/>
    </source>
</evidence>
<evidence type="ECO:0000313" key="6">
    <source>
        <dbReference type="EMBL" id="OMJ80508.1"/>
    </source>
</evidence>
<evidence type="ECO:0000259" key="5">
    <source>
        <dbReference type="PROSITE" id="PS50222"/>
    </source>
</evidence>
<sequence>MAKNAAKNWPDMSKMKNFTEEEVTAAKEGFDIFDHGKPNISLEEMVEFLENAGIHEKYPTVFSIISKIAGTNPKGANFKVFMEAFQAALGNTNTKTGLQKLFETLDIDENQYLDGERFTLLAKEVGENIPKDDIDYLIEEGYNCPNGKVDSDAFIKSVLKITSK</sequence>
<evidence type="ECO:0000256" key="4">
    <source>
        <dbReference type="ARBA" id="ARBA00022990"/>
    </source>
</evidence>
<feature type="domain" description="EF-hand" evidence="5">
    <location>
        <begin position="93"/>
        <end position="128"/>
    </location>
</feature>
<keyword evidence="2" id="KW-0479">Metal-binding</keyword>
<protein>
    <recommendedName>
        <fullName evidence="1">Calmodulin</fullName>
    </recommendedName>
</protein>
<dbReference type="EMBL" id="MPUH01000420">
    <property type="protein sequence ID" value="OMJ80508.1"/>
    <property type="molecule type" value="Genomic_DNA"/>
</dbReference>
<dbReference type="GO" id="GO:0005509">
    <property type="term" value="F:calcium ion binding"/>
    <property type="evidence" value="ECO:0007669"/>
    <property type="project" value="InterPro"/>
</dbReference>
<keyword evidence="3" id="KW-0677">Repeat</keyword>
<dbReference type="SUPFAM" id="SSF47473">
    <property type="entry name" value="EF-hand"/>
    <property type="match status" value="1"/>
</dbReference>
<dbReference type="PANTHER" id="PTHR23048">
    <property type="entry name" value="MYOSIN LIGHT CHAIN 1, 3"/>
    <property type="match status" value="1"/>
</dbReference>
<evidence type="ECO:0000256" key="3">
    <source>
        <dbReference type="ARBA" id="ARBA00022737"/>
    </source>
</evidence>
<keyword evidence="7" id="KW-1185">Reference proteome</keyword>
<proteinExistence type="predicted"/>
<dbReference type="PROSITE" id="PS50222">
    <property type="entry name" value="EF_HAND_2"/>
    <property type="match status" value="1"/>
</dbReference>
<comment type="caution">
    <text evidence="6">The sequence shown here is derived from an EMBL/GenBank/DDBJ whole genome shotgun (WGS) entry which is preliminary data.</text>
</comment>
<dbReference type="InterPro" id="IPR002048">
    <property type="entry name" value="EF_hand_dom"/>
</dbReference>
<evidence type="ECO:0000256" key="1">
    <source>
        <dbReference type="ARBA" id="ARBA00020786"/>
    </source>
</evidence>
<dbReference type="InterPro" id="IPR011992">
    <property type="entry name" value="EF-hand-dom_pair"/>
</dbReference>
<dbReference type="Proteomes" id="UP000187209">
    <property type="component" value="Unassembled WGS sequence"/>
</dbReference>
<gene>
    <name evidence="6" type="ORF">SteCoe_19204</name>
</gene>
<dbReference type="GO" id="GO:0016460">
    <property type="term" value="C:myosin II complex"/>
    <property type="evidence" value="ECO:0007669"/>
    <property type="project" value="TreeGrafter"/>
</dbReference>
<dbReference type="InterPro" id="IPR050230">
    <property type="entry name" value="CALM/Myosin/TropC-like"/>
</dbReference>
<dbReference type="Gene3D" id="1.10.238.10">
    <property type="entry name" value="EF-hand"/>
    <property type="match status" value="1"/>
</dbReference>
<organism evidence="6 7">
    <name type="scientific">Stentor coeruleus</name>
    <dbReference type="NCBI Taxonomy" id="5963"/>
    <lineage>
        <taxon>Eukaryota</taxon>
        <taxon>Sar</taxon>
        <taxon>Alveolata</taxon>
        <taxon>Ciliophora</taxon>
        <taxon>Postciliodesmatophora</taxon>
        <taxon>Heterotrichea</taxon>
        <taxon>Heterotrichida</taxon>
        <taxon>Stentoridae</taxon>
        <taxon>Stentor</taxon>
    </lineage>
</organism>